<feature type="transmembrane region" description="Helical" evidence="6">
    <location>
        <begin position="224"/>
        <end position="248"/>
    </location>
</feature>
<dbReference type="EMBL" id="CP002630">
    <property type="protein sequence ID" value="AEB12251.1"/>
    <property type="molecule type" value="Genomic_DNA"/>
</dbReference>
<dbReference type="InterPro" id="IPR035906">
    <property type="entry name" value="MetI-like_sf"/>
</dbReference>
<evidence type="ECO:0000256" key="1">
    <source>
        <dbReference type="ARBA" id="ARBA00004141"/>
    </source>
</evidence>
<comment type="subcellular location">
    <subcellularLocation>
        <location evidence="6">Cell membrane</location>
        <topology evidence="6">Multi-pass membrane protein</topology>
    </subcellularLocation>
    <subcellularLocation>
        <location evidence="1">Membrane</location>
        <topology evidence="1">Multi-pass membrane protein</topology>
    </subcellularLocation>
</comment>
<keyword evidence="4 6" id="KW-1133">Transmembrane helix</keyword>
<evidence type="ECO:0000313" key="9">
    <source>
        <dbReference type="Proteomes" id="UP000007030"/>
    </source>
</evidence>
<dbReference type="FunFam" id="1.10.3720.10:FF:000001">
    <property type="entry name" value="Glycine betaine ABC transporter, permease"/>
    <property type="match status" value="1"/>
</dbReference>
<feature type="domain" description="ABC transmembrane type-1" evidence="7">
    <location>
        <begin position="193"/>
        <end position="388"/>
    </location>
</feature>
<keyword evidence="5 6" id="KW-0472">Membrane</keyword>
<sequence length="407" mass="42774">MERTVSRVGVLGSLLALAAMLALPWFISAPNPIALGSKFNTTFIHLLALAAVWPGAYLIPLVVGVSLALSVGAPFRYQGWGLALSAGVGLLFVYFLSETLIAAGRAEGLIARVALWSSGAWLSLVGFGLVFSAGVLLLRRQGYPRSLVTAVTWLPGLVVLGHILYGVVAGGAENLLVLEFQREIRRGQLQIHLLEHLLLTGFALAFAVGIGVPLGIWGSYRERVALVSLWVAGVIFTIPSIALFAMLLDPLAALSRAYPALRSVGISGLGAAPAITALTLYALLPVIRNTYVGLKSVPEAQVDAARGMGMTTRQILWRVQLPRAVPVIMAGVRNAAVLTVGIATIAQLIGAGGLGFYIFTGIARVSLVQILLGTIPAVLLAFSVDGVLQLVQRLLTSPGLRLGEEAA</sequence>
<keyword evidence="3 6" id="KW-0812">Transmembrane</keyword>
<dbReference type="eggNOG" id="COG1174">
    <property type="taxonomic scope" value="Bacteria"/>
</dbReference>
<feature type="transmembrane region" description="Helical" evidence="6">
    <location>
        <begin position="81"/>
        <end position="103"/>
    </location>
</feature>
<dbReference type="AlphaFoldDB" id="F2NPH0"/>
<evidence type="ECO:0000256" key="5">
    <source>
        <dbReference type="ARBA" id="ARBA00023136"/>
    </source>
</evidence>
<evidence type="ECO:0000256" key="6">
    <source>
        <dbReference type="RuleBase" id="RU363032"/>
    </source>
</evidence>
<dbReference type="GO" id="GO:0005886">
    <property type="term" value="C:plasma membrane"/>
    <property type="evidence" value="ECO:0007669"/>
    <property type="project" value="UniProtKB-SubCell"/>
</dbReference>
<feature type="transmembrane region" description="Helical" evidence="6">
    <location>
        <begin position="197"/>
        <end position="217"/>
    </location>
</feature>
<dbReference type="InterPro" id="IPR000515">
    <property type="entry name" value="MetI-like"/>
</dbReference>
<dbReference type="Gene3D" id="1.10.3720.10">
    <property type="entry name" value="MetI-like"/>
    <property type="match status" value="1"/>
</dbReference>
<dbReference type="Proteomes" id="UP000007030">
    <property type="component" value="Chromosome"/>
</dbReference>
<dbReference type="KEGG" id="mhd:Marky_1516"/>
<dbReference type="RefSeq" id="WP_013704298.1">
    <property type="nucleotide sequence ID" value="NC_015387.1"/>
</dbReference>
<dbReference type="STRING" id="869210.Marky_1516"/>
<dbReference type="Pfam" id="PF00528">
    <property type="entry name" value="BPD_transp_1"/>
    <property type="match status" value="1"/>
</dbReference>
<protein>
    <submittedName>
        <fullName evidence="8">ABC-type transporter, integral membrane subunit</fullName>
    </submittedName>
</protein>
<dbReference type="PANTHER" id="PTHR30177">
    <property type="entry name" value="GLYCINE BETAINE/L-PROLINE TRANSPORT SYSTEM PERMEASE PROTEIN PROW"/>
    <property type="match status" value="1"/>
</dbReference>
<evidence type="ECO:0000313" key="8">
    <source>
        <dbReference type="EMBL" id="AEB12251.1"/>
    </source>
</evidence>
<name>F2NPH0_MARHT</name>
<evidence type="ECO:0000256" key="2">
    <source>
        <dbReference type="ARBA" id="ARBA00022448"/>
    </source>
</evidence>
<evidence type="ECO:0000259" key="7">
    <source>
        <dbReference type="PROSITE" id="PS50928"/>
    </source>
</evidence>
<comment type="similarity">
    <text evidence="6">Belongs to the binding-protein-dependent transport system permease family.</text>
</comment>
<feature type="transmembrane region" description="Helical" evidence="6">
    <location>
        <begin position="335"/>
        <end position="358"/>
    </location>
</feature>
<feature type="transmembrane region" description="Helical" evidence="6">
    <location>
        <begin position="260"/>
        <end position="284"/>
    </location>
</feature>
<dbReference type="PROSITE" id="PS50928">
    <property type="entry name" value="ABC_TM1"/>
    <property type="match status" value="1"/>
</dbReference>
<dbReference type="SUPFAM" id="SSF161098">
    <property type="entry name" value="MetI-like"/>
    <property type="match status" value="1"/>
</dbReference>
<keyword evidence="2 6" id="KW-0813">Transport</keyword>
<reference evidence="8 9" key="1">
    <citation type="journal article" date="2012" name="Stand. Genomic Sci.">
        <title>Complete genome sequence of the aerobic, heterotroph Marinithermus hydrothermalis type strain (T1(T)) from a deep-sea hydrothermal vent chimney.</title>
        <authorList>
            <person name="Copeland A."/>
            <person name="Gu W."/>
            <person name="Yasawong M."/>
            <person name="Lapidus A."/>
            <person name="Lucas S."/>
            <person name="Deshpande S."/>
            <person name="Pagani I."/>
            <person name="Tapia R."/>
            <person name="Cheng J.F."/>
            <person name="Goodwin L.A."/>
            <person name="Pitluck S."/>
            <person name="Liolios K."/>
            <person name="Ivanova N."/>
            <person name="Mavromatis K."/>
            <person name="Mikhailova N."/>
            <person name="Pati A."/>
            <person name="Chen A."/>
            <person name="Palaniappan K."/>
            <person name="Land M."/>
            <person name="Pan C."/>
            <person name="Brambilla E.M."/>
            <person name="Rohde M."/>
            <person name="Tindall B.J."/>
            <person name="Sikorski J."/>
            <person name="Goker M."/>
            <person name="Detter J.C."/>
            <person name="Bristow J."/>
            <person name="Eisen J.A."/>
            <person name="Markowitz V."/>
            <person name="Hugenholtz P."/>
            <person name="Kyrpides N.C."/>
            <person name="Klenk H.P."/>
            <person name="Woyke T."/>
        </authorList>
    </citation>
    <scope>NUCLEOTIDE SEQUENCE [LARGE SCALE GENOMIC DNA]</scope>
    <source>
        <strain evidence="9">DSM 14884 / JCM 11576 / T1</strain>
    </source>
</reference>
<dbReference type="OrthoDB" id="34174at2"/>
<dbReference type="CDD" id="cd06261">
    <property type="entry name" value="TM_PBP2"/>
    <property type="match status" value="1"/>
</dbReference>
<dbReference type="InterPro" id="IPR051204">
    <property type="entry name" value="ABC_transp_perm/SBD"/>
</dbReference>
<dbReference type="GO" id="GO:0055085">
    <property type="term" value="P:transmembrane transport"/>
    <property type="evidence" value="ECO:0007669"/>
    <property type="project" value="InterPro"/>
</dbReference>
<feature type="transmembrane region" description="Helical" evidence="6">
    <location>
        <begin position="44"/>
        <end position="69"/>
    </location>
</feature>
<keyword evidence="9" id="KW-1185">Reference proteome</keyword>
<dbReference type="GO" id="GO:0031460">
    <property type="term" value="P:glycine betaine transport"/>
    <property type="evidence" value="ECO:0007669"/>
    <property type="project" value="TreeGrafter"/>
</dbReference>
<dbReference type="PANTHER" id="PTHR30177:SF4">
    <property type="entry name" value="OSMOPROTECTANT IMPORT PERMEASE PROTEIN OSMW"/>
    <property type="match status" value="1"/>
</dbReference>
<dbReference type="HOGENOM" id="CLU_046113_3_0_0"/>
<organism evidence="8 9">
    <name type="scientific">Marinithermus hydrothermalis (strain DSM 14884 / JCM 11576 / T1)</name>
    <dbReference type="NCBI Taxonomy" id="869210"/>
    <lineage>
        <taxon>Bacteria</taxon>
        <taxon>Thermotogati</taxon>
        <taxon>Deinococcota</taxon>
        <taxon>Deinococci</taxon>
        <taxon>Thermales</taxon>
        <taxon>Thermaceae</taxon>
        <taxon>Marinithermus</taxon>
    </lineage>
</organism>
<feature type="transmembrane region" description="Helical" evidence="6">
    <location>
        <begin position="150"/>
        <end position="172"/>
    </location>
</feature>
<feature type="transmembrane region" description="Helical" evidence="6">
    <location>
        <begin position="370"/>
        <end position="391"/>
    </location>
</feature>
<gene>
    <name evidence="8" type="ordered locus">Marky_1516</name>
</gene>
<feature type="transmembrane region" description="Helical" evidence="6">
    <location>
        <begin position="115"/>
        <end position="138"/>
    </location>
</feature>
<evidence type="ECO:0000256" key="3">
    <source>
        <dbReference type="ARBA" id="ARBA00022692"/>
    </source>
</evidence>
<proteinExistence type="inferred from homology"/>
<evidence type="ECO:0000256" key="4">
    <source>
        <dbReference type="ARBA" id="ARBA00022989"/>
    </source>
</evidence>
<accession>F2NPH0</accession>